<keyword evidence="2" id="KW-0732">Signal</keyword>
<feature type="signal peptide" evidence="2">
    <location>
        <begin position="1"/>
        <end position="24"/>
    </location>
</feature>
<reference evidence="3" key="1">
    <citation type="submission" date="2021-01" db="EMBL/GenBank/DDBJ databases">
        <authorList>
            <person name="Corre E."/>
            <person name="Pelletier E."/>
            <person name="Niang G."/>
            <person name="Scheremetjew M."/>
            <person name="Finn R."/>
            <person name="Kale V."/>
            <person name="Holt S."/>
            <person name="Cochrane G."/>
            <person name="Meng A."/>
            <person name="Brown T."/>
            <person name="Cohen L."/>
        </authorList>
    </citation>
    <scope>NUCLEOTIDE SEQUENCE</scope>
    <source>
        <strain evidence="3">OF101</strain>
    </source>
</reference>
<gene>
    <name evidence="3" type="ORF">ACAT0790_LOCUS56907</name>
</gene>
<evidence type="ECO:0000256" key="2">
    <source>
        <dbReference type="SAM" id="SignalP"/>
    </source>
</evidence>
<name>A0A7S1RZB4_ALECA</name>
<accession>A0A7S1RZB4</accession>
<proteinExistence type="predicted"/>
<evidence type="ECO:0000313" key="3">
    <source>
        <dbReference type="EMBL" id="CAD9180135.1"/>
    </source>
</evidence>
<organism evidence="3">
    <name type="scientific">Alexandrium catenella</name>
    <name type="common">Red tide dinoflagellate</name>
    <name type="synonym">Gonyaulax catenella</name>
    <dbReference type="NCBI Taxonomy" id="2925"/>
    <lineage>
        <taxon>Eukaryota</taxon>
        <taxon>Sar</taxon>
        <taxon>Alveolata</taxon>
        <taxon>Dinophyceae</taxon>
        <taxon>Gonyaulacales</taxon>
        <taxon>Pyrocystaceae</taxon>
        <taxon>Alexandrium</taxon>
    </lineage>
</organism>
<dbReference type="AlphaFoldDB" id="A0A7S1RZB4"/>
<feature type="chain" id="PRO_5031261830" evidence="2">
    <location>
        <begin position="25"/>
        <end position="118"/>
    </location>
</feature>
<dbReference type="EMBL" id="HBGE01095594">
    <property type="protein sequence ID" value="CAD9180135.1"/>
    <property type="molecule type" value="Transcribed_RNA"/>
</dbReference>
<sequence length="118" mass="11932">MTRMSGFLCAGVLSVALLATPVSASSTLLRLGGKAASEQVARGSDLALVQAVQELPGAAGQALPDRPPAPAALQGTADAEDSMHEERSPVLPGIHLPAAMASKAQMLAFGDNDDLEAL</sequence>
<feature type="region of interest" description="Disordered" evidence="1">
    <location>
        <begin position="59"/>
        <end position="90"/>
    </location>
</feature>
<evidence type="ECO:0000256" key="1">
    <source>
        <dbReference type="SAM" id="MobiDB-lite"/>
    </source>
</evidence>
<protein>
    <submittedName>
        <fullName evidence="3">Uncharacterized protein</fullName>
    </submittedName>
</protein>